<dbReference type="Proteomes" id="UP000308891">
    <property type="component" value="Unassembled WGS sequence"/>
</dbReference>
<evidence type="ECO:0000259" key="5">
    <source>
        <dbReference type="PROSITE" id="PS51078"/>
    </source>
</evidence>
<dbReference type="FunFam" id="1.10.10.10:FF:000056">
    <property type="entry name" value="IclR family transcriptional regulator"/>
    <property type="match status" value="1"/>
</dbReference>
<dbReference type="Pfam" id="PF01614">
    <property type="entry name" value="IclR_C"/>
    <property type="match status" value="1"/>
</dbReference>
<dbReference type="InterPro" id="IPR036390">
    <property type="entry name" value="WH_DNA-bd_sf"/>
</dbReference>
<keyword evidence="1" id="KW-0805">Transcription regulation</keyword>
<organism evidence="6 7">
    <name type="scientific">Crenobacter intestini</name>
    <dbReference type="NCBI Taxonomy" id="2563443"/>
    <lineage>
        <taxon>Bacteria</taxon>
        <taxon>Pseudomonadati</taxon>
        <taxon>Pseudomonadota</taxon>
        <taxon>Betaproteobacteria</taxon>
        <taxon>Neisseriales</taxon>
        <taxon>Neisseriaceae</taxon>
        <taxon>Crenobacter</taxon>
    </lineage>
</organism>
<evidence type="ECO:0000313" key="6">
    <source>
        <dbReference type="EMBL" id="TIC84789.1"/>
    </source>
</evidence>
<sequence>MEHDKDRLFVTALARGLAVLAAFRPGEAALSNQTLAQRTGLPKSTVSRLTYTLLQLGYLQQDGDSGFYRLGLAVLALGSAVLSGYDIRARAAPLMRALANEQGVSVSLALRDGTDMVYLETCRSQARVSVQLTVGSRVPLATTAIGRACYAGLSDAERAQADRELAERYKEAWPELARSLASARGQYLAKGFCESFGDFEVEVMAVAVPLPALAGQGSGLSVNASGPSFSWDAEKMRMEVAPALSALRAALVPGA</sequence>
<feature type="domain" description="HTH iclR-type" evidence="4">
    <location>
        <begin position="10"/>
        <end position="72"/>
    </location>
</feature>
<dbReference type="OrthoDB" id="5401369at2"/>
<dbReference type="PANTHER" id="PTHR30136">
    <property type="entry name" value="HELIX-TURN-HELIX TRANSCRIPTIONAL REGULATOR, ICLR FAMILY"/>
    <property type="match status" value="1"/>
</dbReference>
<dbReference type="PROSITE" id="PS51077">
    <property type="entry name" value="HTH_ICLR"/>
    <property type="match status" value="1"/>
</dbReference>
<protein>
    <submittedName>
        <fullName evidence="6">IclR family transcriptional regulator</fullName>
    </submittedName>
</protein>
<dbReference type="EMBL" id="STGJ01000005">
    <property type="protein sequence ID" value="TIC84789.1"/>
    <property type="molecule type" value="Genomic_DNA"/>
</dbReference>
<dbReference type="AlphaFoldDB" id="A0A4T0UZX9"/>
<dbReference type="GO" id="GO:0003700">
    <property type="term" value="F:DNA-binding transcription factor activity"/>
    <property type="evidence" value="ECO:0007669"/>
    <property type="project" value="TreeGrafter"/>
</dbReference>
<keyword evidence="3" id="KW-0804">Transcription</keyword>
<name>A0A4T0UZX9_9NEIS</name>
<reference evidence="6 7" key="1">
    <citation type="submission" date="2019-04" db="EMBL/GenBank/DDBJ databases">
        <title>Crenobacter sp. nov.</title>
        <authorList>
            <person name="Shi S."/>
        </authorList>
    </citation>
    <scope>NUCLEOTIDE SEQUENCE [LARGE SCALE GENOMIC DNA]</scope>
    <source>
        <strain evidence="6 7">GY 70310</strain>
    </source>
</reference>
<keyword evidence="2" id="KW-0238">DNA-binding</keyword>
<dbReference type="SUPFAM" id="SSF46785">
    <property type="entry name" value="Winged helix' DNA-binding domain"/>
    <property type="match status" value="1"/>
</dbReference>
<dbReference type="PROSITE" id="PS51078">
    <property type="entry name" value="ICLR_ED"/>
    <property type="match status" value="1"/>
</dbReference>
<dbReference type="Pfam" id="PF09339">
    <property type="entry name" value="HTH_IclR"/>
    <property type="match status" value="1"/>
</dbReference>
<keyword evidence="7" id="KW-1185">Reference proteome</keyword>
<dbReference type="InterPro" id="IPR050707">
    <property type="entry name" value="HTH_MetabolicPath_Reg"/>
</dbReference>
<comment type="caution">
    <text evidence="6">The sequence shown here is derived from an EMBL/GenBank/DDBJ whole genome shotgun (WGS) entry which is preliminary data.</text>
</comment>
<dbReference type="SUPFAM" id="SSF55781">
    <property type="entry name" value="GAF domain-like"/>
    <property type="match status" value="1"/>
</dbReference>
<evidence type="ECO:0000256" key="2">
    <source>
        <dbReference type="ARBA" id="ARBA00023125"/>
    </source>
</evidence>
<dbReference type="Gene3D" id="1.10.10.10">
    <property type="entry name" value="Winged helix-like DNA-binding domain superfamily/Winged helix DNA-binding domain"/>
    <property type="match status" value="1"/>
</dbReference>
<dbReference type="InterPro" id="IPR014757">
    <property type="entry name" value="Tscrpt_reg_IclR_C"/>
</dbReference>
<feature type="domain" description="IclR-ED" evidence="5">
    <location>
        <begin position="73"/>
        <end position="255"/>
    </location>
</feature>
<evidence type="ECO:0000313" key="7">
    <source>
        <dbReference type="Proteomes" id="UP000308891"/>
    </source>
</evidence>
<evidence type="ECO:0000256" key="1">
    <source>
        <dbReference type="ARBA" id="ARBA00023015"/>
    </source>
</evidence>
<evidence type="ECO:0000256" key="3">
    <source>
        <dbReference type="ARBA" id="ARBA00023163"/>
    </source>
</evidence>
<dbReference type="PANTHER" id="PTHR30136:SF33">
    <property type="entry name" value="TRANSCRIPTIONAL REGULATORY PROTEIN"/>
    <property type="match status" value="1"/>
</dbReference>
<gene>
    <name evidence="6" type="ORF">E5K04_06220</name>
</gene>
<dbReference type="InterPro" id="IPR036388">
    <property type="entry name" value="WH-like_DNA-bd_sf"/>
</dbReference>
<dbReference type="GO" id="GO:0003677">
    <property type="term" value="F:DNA binding"/>
    <property type="evidence" value="ECO:0007669"/>
    <property type="project" value="UniProtKB-KW"/>
</dbReference>
<dbReference type="Gene3D" id="3.30.450.40">
    <property type="match status" value="1"/>
</dbReference>
<evidence type="ECO:0000259" key="4">
    <source>
        <dbReference type="PROSITE" id="PS51077"/>
    </source>
</evidence>
<proteinExistence type="predicted"/>
<dbReference type="GO" id="GO:0045892">
    <property type="term" value="P:negative regulation of DNA-templated transcription"/>
    <property type="evidence" value="ECO:0007669"/>
    <property type="project" value="TreeGrafter"/>
</dbReference>
<dbReference type="InterPro" id="IPR029016">
    <property type="entry name" value="GAF-like_dom_sf"/>
</dbReference>
<accession>A0A4T0UZX9</accession>
<dbReference type="SMART" id="SM00346">
    <property type="entry name" value="HTH_ICLR"/>
    <property type="match status" value="1"/>
</dbReference>
<dbReference type="InterPro" id="IPR005471">
    <property type="entry name" value="Tscrpt_reg_IclR_N"/>
</dbReference>